<comment type="caution">
    <text evidence="1">The sequence shown here is derived from an EMBL/GenBank/DDBJ whole genome shotgun (WGS) entry which is preliminary data.</text>
</comment>
<organism evidence="1 2">
    <name type="scientific">Kickxella alabastrina</name>
    <dbReference type="NCBI Taxonomy" id="61397"/>
    <lineage>
        <taxon>Eukaryota</taxon>
        <taxon>Fungi</taxon>
        <taxon>Fungi incertae sedis</taxon>
        <taxon>Zoopagomycota</taxon>
        <taxon>Kickxellomycotina</taxon>
        <taxon>Kickxellomycetes</taxon>
        <taxon>Kickxellales</taxon>
        <taxon>Kickxellaceae</taxon>
        <taxon>Kickxella</taxon>
    </lineage>
</organism>
<reference evidence="1" key="1">
    <citation type="submission" date="2022-07" db="EMBL/GenBank/DDBJ databases">
        <title>Phylogenomic reconstructions and comparative analyses of Kickxellomycotina fungi.</title>
        <authorList>
            <person name="Reynolds N.K."/>
            <person name="Stajich J.E."/>
            <person name="Barry K."/>
            <person name="Grigoriev I.V."/>
            <person name="Crous P."/>
            <person name="Smith M.E."/>
        </authorList>
    </citation>
    <scope>NUCLEOTIDE SEQUENCE</scope>
    <source>
        <strain evidence="1">Benny 63K</strain>
    </source>
</reference>
<proteinExistence type="predicted"/>
<protein>
    <submittedName>
        <fullName evidence="1">Uncharacterized protein</fullName>
    </submittedName>
</protein>
<evidence type="ECO:0000313" key="2">
    <source>
        <dbReference type="Proteomes" id="UP001150581"/>
    </source>
</evidence>
<accession>A0ACC1I099</accession>
<feature type="non-terminal residue" evidence="1">
    <location>
        <position position="383"/>
    </location>
</feature>
<keyword evidence="2" id="KW-1185">Reference proteome</keyword>
<name>A0ACC1I099_9FUNG</name>
<dbReference type="Proteomes" id="UP001150581">
    <property type="component" value="Unassembled WGS sequence"/>
</dbReference>
<evidence type="ECO:0000313" key="1">
    <source>
        <dbReference type="EMBL" id="KAJ1881042.1"/>
    </source>
</evidence>
<dbReference type="EMBL" id="JANBPG010003446">
    <property type="protein sequence ID" value="KAJ1881042.1"/>
    <property type="molecule type" value="Genomic_DNA"/>
</dbReference>
<gene>
    <name evidence="1" type="ORF">LPJ66_011396</name>
</gene>
<sequence>MYAQKVNADTHGSVSPELGSVAMDIDVSDTPAVSSNEKGTAAAIGATTKTAPANNSENVQVPHSKPVDIQAAQTVLAAPVRMKTESTPFPFPVLAPATDPVTAPIRVKIETTPVLTPVAALLLSPLQGKKPVEKKPEAQSTTVSKPTPPPMSNMMPVSLIKQTVVAAPPQAQVPILPTRPSAKPQSPLPTLAPNMFTLKTSSSSLNAQIPQVVSAPKTQIPQVVSSYKVPVKAPATVSATASAKTKANRPPAVPPMPPIDAMASKAKVASASVSSAGSTVGSESRSRSRSVSRLRSTSRRRDVENRLGQLEVTIKGATKHAREDDSSSGRSTKRQQRSPRISGAAFFGNSNGASDDDDDELIKRYSDPDDVEFGIVGASGLSR</sequence>